<dbReference type="EMBL" id="QZBU01004108">
    <property type="protein sequence ID" value="TIA15888.1"/>
    <property type="molecule type" value="Genomic_DNA"/>
</dbReference>
<dbReference type="AlphaFoldDB" id="A0A4T0A996"/>
<evidence type="ECO:0000256" key="4">
    <source>
        <dbReference type="ARBA" id="ARBA00023239"/>
    </source>
</evidence>
<evidence type="ECO:0000259" key="5">
    <source>
        <dbReference type="PROSITE" id="PS51891"/>
    </source>
</evidence>
<evidence type="ECO:0000256" key="3">
    <source>
        <dbReference type="ARBA" id="ARBA00022833"/>
    </source>
</evidence>
<organism evidence="6 7">
    <name type="scientific">Aureobasidium pullulans</name>
    <name type="common">Black yeast</name>
    <name type="synonym">Pullularia pullulans</name>
    <dbReference type="NCBI Taxonomy" id="5580"/>
    <lineage>
        <taxon>Eukaryota</taxon>
        <taxon>Fungi</taxon>
        <taxon>Dikarya</taxon>
        <taxon>Ascomycota</taxon>
        <taxon>Pezizomycotina</taxon>
        <taxon>Dothideomycetes</taxon>
        <taxon>Dothideomycetidae</taxon>
        <taxon>Dothideales</taxon>
        <taxon>Saccotheciaceae</taxon>
        <taxon>Aureobasidium</taxon>
    </lineage>
</organism>
<dbReference type="PANTHER" id="PTHR33337:SF40">
    <property type="entry name" value="CENP-V_GFA DOMAIN-CONTAINING PROTEIN-RELATED"/>
    <property type="match status" value="1"/>
</dbReference>
<keyword evidence="2" id="KW-0479">Metal-binding</keyword>
<dbReference type="InterPro" id="IPR011057">
    <property type="entry name" value="Mss4-like_sf"/>
</dbReference>
<dbReference type="PROSITE" id="PS51891">
    <property type="entry name" value="CENP_V_GFA"/>
    <property type="match status" value="1"/>
</dbReference>
<feature type="domain" description="CENP-V/GFA" evidence="5">
    <location>
        <begin position="4"/>
        <end position="130"/>
    </location>
</feature>
<dbReference type="Gene3D" id="3.90.1590.10">
    <property type="entry name" value="glutathione-dependent formaldehyde- activating enzyme (gfa)"/>
    <property type="match status" value="1"/>
</dbReference>
<sequence>LCRHQQQQKANASAVTVSQKPLTSFPTLCCHCTNCKRRSGGIASYAFIVPKQHVSITGSTHKSYQDPDTGSGKPMTRTMCTECGSPVCIIEAASPEDRCLQYGLFAGEVELPRPGVEFFVRDKVGLEPFDHTSKLLLGSGKVRYIKQLNHFSGSRLSDGSQIPWLLDLSPQIFLNISTTFQRRILCLDIDFKDSIIMDSLPLALDHPPLLHAWVACSVIALSRSMPYWYKKAIKHYDSAGFQSRSDESALGKAHLRGAHELFNPRVKDKSPMSYHEALILEGYIMHTTNNYLFHRHQQHGRRRLQAGGIPEFALDDHL</sequence>
<dbReference type="PANTHER" id="PTHR33337">
    <property type="entry name" value="GFA DOMAIN-CONTAINING PROTEIN"/>
    <property type="match status" value="1"/>
</dbReference>
<comment type="caution">
    <text evidence="6">The sequence shown here is derived from an EMBL/GenBank/DDBJ whole genome shotgun (WGS) entry which is preliminary data.</text>
</comment>
<accession>A0A4T0A996</accession>
<evidence type="ECO:0000313" key="7">
    <source>
        <dbReference type="Proteomes" id="UP000304947"/>
    </source>
</evidence>
<evidence type="ECO:0000256" key="1">
    <source>
        <dbReference type="ARBA" id="ARBA00005495"/>
    </source>
</evidence>
<name>A0A4T0A996_AURPU</name>
<dbReference type="SUPFAM" id="SSF51316">
    <property type="entry name" value="Mss4-like"/>
    <property type="match status" value="1"/>
</dbReference>
<protein>
    <recommendedName>
        <fullName evidence="5">CENP-V/GFA domain-containing protein</fullName>
    </recommendedName>
</protein>
<keyword evidence="3" id="KW-0862">Zinc</keyword>
<reference evidence="6 7" key="1">
    <citation type="submission" date="2018-10" db="EMBL/GenBank/DDBJ databases">
        <title>Fifty Aureobasidium pullulans genomes reveal a recombining polyextremotolerant generalist.</title>
        <authorList>
            <person name="Gostincar C."/>
            <person name="Turk M."/>
            <person name="Zajc J."/>
            <person name="Gunde-Cimerman N."/>
        </authorList>
    </citation>
    <scope>NUCLEOTIDE SEQUENCE [LARGE SCALE GENOMIC DNA]</scope>
    <source>
        <strain evidence="6 7">EXF-3380</strain>
    </source>
</reference>
<dbReference type="Proteomes" id="UP000304947">
    <property type="component" value="Unassembled WGS sequence"/>
</dbReference>
<dbReference type="InterPro" id="IPR006913">
    <property type="entry name" value="CENP-V/GFA"/>
</dbReference>
<gene>
    <name evidence="6" type="ORF">D6C83_08311</name>
</gene>
<evidence type="ECO:0000256" key="2">
    <source>
        <dbReference type="ARBA" id="ARBA00022723"/>
    </source>
</evidence>
<feature type="non-terminal residue" evidence="6">
    <location>
        <position position="1"/>
    </location>
</feature>
<keyword evidence="4" id="KW-0456">Lyase</keyword>
<evidence type="ECO:0000313" key="6">
    <source>
        <dbReference type="EMBL" id="TIA15888.1"/>
    </source>
</evidence>
<dbReference type="GO" id="GO:0016846">
    <property type="term" value="F:carbon-sulfur lyase activity"/>
    <property type="evidence" value="ECO:0007669"/>
    <property type="project" value="InterPro"/>
</dbReference>
<dbReference type="GO" id="GO:0046872">
    <property type="term" value="F:metal ion binding"/>
    <property type="evidence" value="ECO:0007669"/>
    <property type="project" value="UniProtKB-KW"/>
</dbReference>
<comment type="similarity">
    <text evidence="1">Belongs to the Gfa family.</text>
</comment>
<dbReference type="Pfam" id="PF04828">
    <property type="entry name" value="GFA"/>
    <property type="match status" value="1"/>
</dbReference>
<proteinExistence type="inferred from homology"/>